<evidence type="ECO:0000313" key="3">
    <source>
        <dbReference type="EMBL" id="GHO57404.1"/>
    </source>
</evidence>
<evidence type="ECO:0000313" key="4">
    <source>
        <dbReference type="Proteomes" id="UP000654345"/>
    </source>
</evidence>
<evidence type="ECO:0008006" key="5">
    <source>
        <dbReference type="Google" id="ProtNLM"/>
    </source>
</evidence>
<dbReference type="EMBL" id="BNJG01000002">
    <property type="protein sequence ID" value="GHO57404.1"/>
    <property type="molecule type" value="Genomic_DNA"/>
</dbReference>
<evidence type="ECO:0000256" key="1">
    <source>
        <dbReference type="SAM" id="MobiDB-lite"/>
    </source>
</evidence>
<comment type="caution">
    <text evidence="3">The sequence shown here is derived from an EMBL/GenBank/DDBJ whole genome shotgun (WGS) entry which is preliminary data.</text>
</comment>
<keyword evidence="2" id="KW-0472">Membrane</keyword>
<feature type="transmembrane region" description="Helical" evidence="2">
    <location>
        <begin position="28"/>
        <end position="45"/>
    </location>
</feature>
<name>A0ABQ3UX16_9CHLR</name>
<gene>
    <name evidence="3" type="ORF">KSB_58790</name>
</gene>
<keyword evidence="4" id="KW-1185">Reference proteome</keyword>
<dbReference type="RefSeq" id="WP_201373815.1">
    <property type="nucleotide sequence ID" value="NZ_BNJG01000002.1"/>
</dbReference>
<reference evidence="3 4" key="1">
    <citation type="journal article" date="2021" name="Int. J. Syst. Evol. Microbiol.">
        <title>Reticulibacter mediterranei gen. nov., sp. nov., within the new family Reticulibacteraceae fam. nov., and Ktedonospora formicarum gen. nov., sp. nov., Ktedonobacter robiniae sp. nov., Dictyobacter formicarum sp. nov. and Dictyobacter arantiisoli sp. nov., belonging to the class Ktedonobacteria.</title>
        <authorList>
            <person name="Yabe S."/>
            <person name="Zheng Y."/>
            <person name="Wang C.M."/>
            <person name="Sakai Y."/>
            <person name="Abe K."/>
            <person name="Yokota A."/>
            <person name="Donadio S."/>
            <person name="Cavaletti L."/>
            <person name="Monciardini P."/>
        </authorList>
    </citation>
    <scope>NUCLEOTIDE SEQUENCE [LARGE SCALE GENOMIC DNA]</scope>
    <source>
        <strain evidence="3 4">SOSP1-30</strain>
    </source>
</reference>
<keyword evidence="2" id="KW-1133">Transmembrane helix</keyword>
<dbReference type="Proteomes" id="UP000654345">
    <property type="component" value="Unassembled WGS sequence"/>
</dbReference>
<sequence length="152" mass="17647">MQYGDPRDARRAARNARRAYRRSYRRSRSGWLGIILIIIAVVYFTHHISTILFGLGVLVLLLIGAGLFMSSRNRGMNYQQPYMPPQQFNQAPAESEEQQPYYQPYDQGYQAPPENYQEGGQQYYYPSQNSAQPQPHETPEAQYPEQLPPMQQ</sequence>
<feature type="compositionally biased region" description="Low complexity" evidence="1">
    <location>
        <begin position="98"/>
        <end position="128"/>
    </location>
</feature>
<proteinExistence type="predicted"/>
<evidence type="ECO:0000256" key="2">
    <source>
        <dbReference type="SAM" id="Phobius"/>
    </source>
</evidence>
<protein>
    <recommendedName>
        <fullName evidence="5">DUF3040 domain-containing protein</fullName>
    </recommendedName>
</protein>
<feature type="transmembrane region" description="Helical" evidence="2">
    <location>
        <begin position="51"/>
        <end position="69"/>
    </location>
</feature>
<organism evidence="3 4">
    <name type="scientific">Ktedonobacter robiniae</name>
    <dbReference type="NCBI Taxonomy" id="2778365"/>
    <lineage>
        <taxon>Bacteria</taxon>
        <taxon>Bacillati</taxon>
        <taxon>Chloroflexota</taxon>
        <taxon>Ktedonobacteria</taxon>
        <taxon>Ktedonobacterales</taxon>
        <taxon>Ktedonobacteraceae</taxon>
        <taxon>Ktedonobacter</taxon>
    </lineage>
</organism>
<accession>A0ABQ3UX16</accession>
<keyword evidence="2" id="KW-0812">Transmembrane</keyword>
<feature type="compositionally biased region" description="Low complexity" evidence="1">
    <location>
        <begin position="79"/>
        <end position="90"/>
    </location>
</feature>
<feature type="region of interest" description="Disordered" evidence="1">
    <location>
        <begin position="79"/>
        <end position="152"/>
    </location>
</feature>